<feature type="domain" description="Condensation" evidence="1">
    <location>
        <begin position="68"/>
        <end position="367"/>
    </location>
</feature>
<keyword evidence="3" id="KW-1185">Reference proteome</keyword>
<dbReference type="GO" id="GO:0016746">
    <property type="term" value="F:acyltransferase activity"/>
    <property type="evidence" value="ECO:0007669"/>
    <property type="project" value="UniProtKB-KW"/>
</dbReference>
<dbReference type="AlphaFoldDB" id="A0A846Y4M3"/>
<dbReference type="SUPFAM" id="SSF52777">
    <property type="entry name" value="CoA-dependent acyltransferases"/>
    <property type="match status" value="2"/>
</dbReference>
<gene>
    <name evidence="2" type="ORF">HGA08_20870</name>
</gene>
<evidence type="ECO:0000259" key="1">
    <source>
        <dbReference type="Pfam" id="PF00668"/>
    </source>
</evidence>
<name>A0A846Y4M3_9NOCA</name>
<reference evidence="2 3" key="1">
    <citation type="submission" date="2020-04" db="EMBL/GenBank/DDBJ databases">
        <title>MicrobeNet Type strains.</title>
        <authorList>
            <person name="Nicholson A.C."/>
        </authorList>
    </citation>
    <scope>NUCLEOTIDE SEQUENCE [LARGE SCALE GENOMIC DNA]</scope>
    <source>
        <strain evidence="2 3">JCM 12354</strain>
    </source>
</reference>
<dbReference type="Pfam" id="PF00668">
    <property type="entry name" value="Condensation"/>
    <property type="match status" value="1"/>
</dbReference>
<proteinExistence type="predicted"/>
<accession>A0A846Y4M3</accession>
<protein>
    <submittedName>
        <fullName evidence="2">Acyltransferase</fullName>
    </submittedName>
</protein>
<dbReference type="EMBL" id="JAAXOP010000013">
    <property type="protein sequence ID" value="NKY52661.1"/>
    <property type="molecule type" value="Genomic_DNA"/>
</dbReference>
<evidence type="ECO:0000313" key="3">
    <source>
        <dbReference type="Proteomes" id="UP000565711"/>
    </source>
</evidence>
<dbReference type="GO" id="GO:0008610">
    <property type="term" value="P:lipid biosynthetic process"/>
    <property type="evidence" value="ECO:0007669"/>
    <property type="project" value="UniProtKB-ARBA"/>
</dbReference>
<keyword evidence="2" id="KW-0808">Transferase</keyword>
<dbReference type="InterPro" id="IPR023213">
    <property type="entry name" value="CAT-like_dom_sf"/>
</dbReference>
<comment type="caution">
    <text evidence="2">The sequence shown here is derived from an EMBL/GenBank/DDBJ whole genome shotgun (WGS) entry which is preliminary data.</text>
</comment>
<dbReference type="RefSeq" id="WP_157102930.1">
    <property type="nucleotide sequence ID" value="NZ_JAAXOP010000013.1"/>
</dbReference>
<dbReference type="Gene3D" id="3.30.559.30">
    <property type="entry name" value="Nonribosomal peptide synthetase, condensation domain"/>
    <property type="match status" value="1"/>
</dbReference>
<sequence length="481" mass="52443">MVGFGFFDDWHPRPGRLISWAPTADSRAAVLAAPEHPTGPSYQQREYLRAAYRQRDSGSRASRLCMIAFDVPAPLDRAAMTRTVTAFARRHDTFWSWFSCAGEDRIVRHVADPADIEFEVHDYGDCAGGESVRAHVQQQARGVFDWDCFGFGVIDRGAEFTVYAAVDHLHTDGVGQALSCVDLLRLYGNELSGGGVDIEPVDGHLSYCDRELAHHTALTTHSPQVRAWLELLVEHDGSVPSFPMDLGAVAGGGFTRGAQVTVPLFDEAAALRFDAVCERSGAKFLGGLFAAIALTEYELTGREKYFVFTPVNTRTEVGEQGAIGWFTNLVPVAVTVRPGDTFTALAWRAQAAADSGRELADVGVHRVLELADGDPRIRSSLGFAAPMVSYVDVRRMEGAEMFDKINGGLYGNRASSSEVYLWVNRFPDMTSLSMVFPDTPRAHEAIDRYLSTLTALCGDIAANDRNEVAVAGAEQVEPASL</sequence>
<dbReference type="Proteomes" id="UP000565711">
    <property type="component" value="Unassembled WGS sequence"/>
</dbReference>
<dbReference type="Gene3D" id="3.30.559.10">
    <property type="entry name" value="Chloramphenicol acetyltransferase-like domain"/>
    <property type="match status" value="1"/>
</dbReference>
<organism evidence="2 3">
    <name type="scientific">Nocardia vermiculata</name>
    <dbReference type="NCBI Taxonomy" id="257274"/>
    <lineage>
        <taxon>Bacteria</taxon>
        <taxon>Bacillati</taxon>
        <taxon>Actinomycetota</taxon>
        <taxon>Actinomycetes</taxon>
        <taxon>Mycobacteriales</taxon>
        <taxon>Nocardiaceae</taxon>
        <taxon>Nocardia</taxon>
    </lineage>
</organism>
<dbReference type="InterPro" id="IPR001242">
    <property type="entry name" value="Condensation_dom"/>
</dbReference>
<keyword evidence="2" id="KW-0012">Acyltransferase</keyword>
<evidence type="ECO:0000313" key="2">
    <source>
        <dbReference type="EMBL" id="NKY52661.1"/>
    </source>
</evidence>